<evidence type="ECO:0000256" key="2">
    <source>
        <dbReference type="ARBA" id="ARBA00022840"/>
    </source>
</evidence>
<dbReference type="Pfam" id="PF00196">
    <property type="entry name" value="GerE"/>
    <property type="match status" value="1"/>
</dbReference>
<dbReference type="PANTHER" id="PTHR16305">
    <property type="entry name" value="TESTICULAR SOLUBLE ADENYLYL CYCLASE"/>
    <property type="match status" value="1"/>
</dbReference>
<evidence type="ECO:0000313" key="5">
    <source>
        <dbReference type="EMBL" id="CUU57455.1"/>
    </source>
</evidence>
<gene>
    <name evidence="5" type="ORF">Ga0074812_112115</name>
</gene>
<dbReference type="CDD" id="cd06170">
    <property type="entry name" value="LuxR_C_like"/>
    <property type="match status" value="1"/>
</dbReference>
<feature type="compositionally biased region" description="Acidic residues" evidence="3">
    <location>
        <begin position="941"/>
        <end position="957"/>
    </location>
</feature>
<feature type="region of interest" description="Disordered" evidence="3">
    <location>
        <begin position="931"/>
        <end position="963"/>
    </location>
</feature>
<dbReference type="PRINTS" id="PR00038">
    <property type="entry name" value="HTHLUXR"/>
</dbReference>
<evidence type="ECO:0000256" key="1">
    <source>
        <dbReference type="ARBA" id="ARBA00022741"/>
    </source>
</evidence>
<dbReference type="PROSITE" id="PS50043">
    <property type="entry name" value="HTH_LUXR_2"/>
    <property type="match status" value="1"/>
</dbReference>
<dbReference type="AlphaFoldDB" id="A0A0S4QQQ8"/>
<feature type="domain" description="HTH luxR-type" evidence="4">
    <location>
        <begin position="869"/>
        <end position="934"/>
    </location>
</feature>
<evidence type="ECO:0000313" key="6">
    <source>
        <dbReference type="Proteomes" id="UP000198802"/>
    </source>
</evidence>
<dbReference type="SUPFAM" id="SSF52540">
    <property type="entry name" value="P-loop containing nucleoside triphosphate hydrolases"/>
    <property type="match status" value="1"/>
</dbReference>
<reference evidence="6" key="1">
    <citation type="submission" date="2015-11" db="EMBL/GenBank/DDBJ databases">
        <authorList>
            <person name="Varghese N."/>
        </authorList>
    </citation>
    <scope>NUCLEOTIDE SEQUENCE [LARGE SCALE GENOMIC DNA]</scope>
    <source>
        <strain evidence="6">DSM 45899</strain>
    </source>
</reference>
<keyword evidence="2" id="KW-0067">ATP-binding</keyword>
<accession>A0A0S4QQQ8</accession>
<keyword evidence="1" id="KW-0547">Nucleotide-binding</keyword>
<dbReference type="GO" id="GO:0005524">
    <property type="term" value="F:ATP binding"/>
    <property type="evidence" value="ECO:0007669"/>
    <property type="project" value="UniProtKB-KW"/>
</dbReference>
<dbReference type="GO" id="GO:0003677">
    <property type="term" value="F:DNA binding"/>
    <property type="evidence" value="ECO:0007669"/>
    <property type="project" value="InterPro"/>
</dbReference>
<dbReference type="InterPro" id="IPR036388">
    <property type="entry name" value="WH-like_DNA-bd_sf"/>
</dbReference>
<dbReference type="InterPro" id="IPR000792">
    <property type="entry name" value="Tscrpt_reg_LuxR_C"/>
</dbReference>
<proteinExistence type="predicted"/>
<dbReference type="GO" id="GO:0005737">
    <property type="term" value="C:cytoplasm"/>
    <property type="evidence" value="ECO:0007669"/>
    <property type="project" value="TreeGrafter"/>
</dbReference>
<dbReference type="SUPFAM" id="SSF46894">
    <property type="entry name" value="C-terminal effector domain of the bipartite response regulators"/>
    <property type="match status" value="1"/>
</dbReference>
<dbReference type="GO" id="GO:0004016">
    <property type="term" value="F:adenylate cyclase activity"/>
    <property type="evidence" value="ECO:0007669"/>
    <property type="project" value="TreeGrafter"/>
</dbReference>
<evidence type="ECO:0000256" key="3">
    <source>
        <dbReference type="SAM" id="MobiDB-lite"/>
    </source>
</evidence>
<name>A0A0S4QQQ8_9ACTN</name>
<dbReference type="InterPro" id="IPR041664">
    <property type="entry name" value="AAA_16"/>
</dbReference>
<dbReference type="Pfam" id="PF13191">
    <property type="entry name" value="AAA_16"/>
    <property type="match status" value="1"/>
</dbReference>
<evidence type="ECO:0000259" key="4">
    <source>
        <dbReference type="PROSITE" id="PS50043"/>
    </source>
</evidence>
<protein>
    <submittedName>
        <fullName evidence="5">Regulatory protein, luxR family</fullName>
    </submittedName>
</protein>
<dbReference type="Gene3D" id="1.10.10.10">
    <property type="entry name" value="Winged helix-like DNA-binding domain superfamily/Winged helix DNA-binding domain"/>
    <property type="match status" value="1"/>
</dbReference>
<dbReference type="RefSeq" id="WP_242666323.1">
    <property type="nucleotide sequence ID" value="NZ_FAOZ01000012.1"/>
</dbReference>
<dbReference type="InterPro" id="IPR016032">
    <property type="entry name" value="Sig_transdc_resp-reg_C-effctor"/>
</dbReference>
<dbReference type="PANTHER" id="PTHR16305:SF35">
    <property type="entry name" value="TRANSCRIPTIONAL ACTIVATOR DOMAIN"/>
    <property type="match status" value="1"/>
</dbReference>
<dbReference type="Proteomes" id="UP000198802">
    <property type="component" value="Unassembled WGS sequence"/>
</dbReference>
<organism evidence="5 6">
    <name type="scientific">Parafrankia irregularis</name>
    <dbReference type="NCBI Taxonomy" id="795642"/>
    <lineage>
        <taxon>Bacteria</taxon>
        <taxon>Bacillati</taxon>
        <taxon>Actinomycetota</taxon>
        <taxon>Actinomycetes</taxon>
        <taxon>Frankiales</taxon>
        <taxon>Frankiaceae</taxon>
        <taxon>Parafrankia</taxon>
    </lineage>
</organism>
<keyword evidence="6" id="KW-1185">Reference proteome</keyword>
<dbReference type="GO" id="GO:0006355">
    <property type="term" value="P:regulation of DNA-templated transcription"/>
    <property type="evidence" value="ECO:0007669"/>
    <property type="project" value="InterPro"/>
</dbReference>
<dbReference type="EMBL" id="FAOZ01000012">
    <property type="protein sequence ID" value="CUU57455.1"/>
    <property type="molecule type" value="Genomic_DNA"/>
</dbReference>
<dbReference type="SMART" id="SM00421">
    <property type="entry name" value="HTH_LUXR"/>
    <property type="match status" value="1"/>
</dbReference>
<dbReference type="InterPro" id="IPR027417">
    <property type="entry name" value="P-loop_NTPase"/>
</dbReference>
<sequence>MLRGRVEERARLEGLVASVRDGLSGVLLLQGDAGIGKTALLEHTAEAAAGAGVRVVRVAGVESESGFAFAALHRLLLPFLGAPRGLPPAQEQAVRVACGLAEGPAPDRFLVGLATLTLLAEVATTTPVLCCVDDAQWIDAESLGVLAFVGRRLHADGIGLLLAVRGRCDGLAGIPVQPVIGLDERHALELLRSTVPGKLDARVGARIVAATGGNPLALTDLGQELTSAQLAGGVSLPEPLPVGSRLEEHYLRQVAVLPEPTGTWLLLAAAEPAGDLDYLRDAAARLGVGPDATGPAEAARLVAVRAAVEFRHPLVRSAVYGGATSVARRRAHAALAEATSRPADADRRAWHLAAACAGTDADVAAELERVADHAGARGGYAARATYLARAAELTPETSGRAERRLAAAEAAFLAGAPLQAQALLDSVEESATDDIGRGRALVVRAGALLTLGAEGAFARAPALALRAASAFGPDSPERARDALLKAVEYTNGAEGLLLDITHADIARVIREILGIAGDGDGDRDATPGSTGAGGARLATGPDLLLRAFDVLALDGYVAAVPHLRRACEVLVGPSTSDEDYLRSYLSAVWMSMMIWDEPLHTAVIRRAVEVSRRAGALWQLDTALYCAVMHETNLGDFAAADTLMAEGNQVRAAMGATDEVWAIYRHPELLAWRADGDDLTKVLDDSMRAATWLGNGAVESIARIGRVILALGGGDYAWARTEAHHLIASDTRGVHSRVLPNLVEAAVRSGDRVLATATLRTLSERATAAGGSWALGLLARCQAVLAPDDRAEPLYRQAITLLSASRARTDLARAHLLYGEWLRRRRRRRDARDQLRAALVMFEEIGAAGFAARAAQELAATGETCRPRNAETVTGLTVQELAVSRLAAAGATNTEIAAQLFISANTVDYHLRKVFRKLGVTSRRQLGPVLAAELGRHPDDTDNPDGADDADDADDTADAPGRA</sequence>